<feature type="compositionally biased region" description="Basic and acidic residues" evidence="1">
    <location>
        <begin position="359"/>
        <end position="374"/>
    </location>
</feature>
<feature type="compositionally biased region" description="Acidic residues" evidence="1">
    <location>
        <begin position="143"/>
        <end position="154"/>
    </location>
</feature>
<feature type="compositionally biased region" description="Pro residues" evidence="1">
    <location>
        <begin position="299"/>
        <end position="313"/>
    </location>
</feature>
<sequence length="438" mass="48699">MEGSLDFTLDLPSIDYDLVADWLCEPGPELPLTIDDVRQLYSGSESTPSPEELKKHSSLPPPSVPSSIHTSIPFSAPPSVISFPPHQSRPVSAAISAHESLWDDSDDDESVSVYSQPEHIAHIRLPQLARHVDQRGDQRIEENDSSDDDEDDSGSDTTTLHNVPTSLSPAAAATAFATGNPHDHHDTHNFRYPFDLLRTIAYGFVDTEFLKVLDSLDEGLLKSPATVFGDVLYTSTVRPDPLSGAHGISPHSSDLDRVSERTEDPEEEAEEESSEESEDDDDSDTVELKFKFNGSELSLPPPPRTLPPLPPPLAHMQGRERSCVTPTQSRWSPWMEKPREPVEVVTQISLPPALLASSETERMKMRSLEPEDRSSSPPPSQFTYLFLKAPRPQRDSHPIGGFPTRLEPLEPQTRRIGNVKHIIMRGLNLGWRDRVHYS</sequence>
<evidence type="ECO:0000313" key="3">
    <source>
        <dbReference type="Proteomes" id="UP001212997"/>
    </source>
</evidence>
<gene>
    <name evidence="2" type="ORF">NLI96_g12194</name>
</gene>
<feature type="region of interest" description="Disordered" evidence="1">
    <location>
        <begin position="353"/>
        <end position="381"/>
    </location>
</feature>
<feature type="compositionally biased region" description="Polar residues" evidence="1">
    <location>
        <begin position="157"/>
        <end position="166"/>
    </location>
</feature>
<protein>
    <submittedName>
        <fullName evidence="2">Uncharacterized protein</fullName>
    </submittedName>
</protein>
<organism evidence="2 3">
    <name type="scientific">Meripilus lineatus</name>
    <dbReference type="NCBI Taxonomy" id="2056292"/>
    <lineage>
        <taxon>Eukaryota</taxon>
        <taxon>Fungi</taxon>
        <taxon>Dikarya</taxon>
        <taxon>Basidiomycota</taxon>
        <taxon>Agaricomycotina</taxon>
        <taxon>Agaricomycetes</taxon>
        <taxon>Polyporales</taxon>
        <taxon>Meripilaceae</taxon>
        <taxon>Meripilus</taxon>
    </lineage>
</organism>
<name>A0AAD5UQI6_9APHY</name>
<dbReference type="EMBL" id="JANAWD010000960">
    <property type="protein sequence ID" value="KAJ3474895.1"/>
    <property type="molecule type" value="Genomic_DNA"/>
</dbReference>
<feature type="region of interest" description="Disordered" evidence="1">
    <location>
        <begin position="41"/>
        <end position="113"/>
    </location>
</feature>
<dbReference type="Proteomes" id="UP001212997">
    <property type="component" value="Unassembled WGS sequence"/>
</dbReference>
<dbReference type="AlphaFoldDB" id="A0AAD5UQI6"/>
<feature type="region of interest" description="Disordered" evidence="1">
    <location>
        <begin position="240"/>
        <end position="317"/>
    </location>
</feature>
<keyword evidence="3" id="KW-1185">Reference proteome</keyword>
<feature type="compositionally biased region" description="Basic and acidic residues" evidence="1">
    <location>
        <begin position="130"/>
        <end position="142"/>
    </location>
</feature>
<evidence type="ECO:0000313" key="2">
    <source>
        <dbReference type="EMBL" id="KAJ3474895.1"/>
    </source>
</evidence>
<evidence type="ECO:0000256" key="1">
    <source>
        <dbReference type="SAM" id="MobiDB-lite"/>
    </source>
</evidence>
<feature type="compositionally biased region" description="Acidic residues" evidence="1">
    <location>
        <begin position="263"/>
        <end position="285"/>
    </location>
</feature>
<feature type="region of interest" description="Disordered" evidence="1">
    <location>
        <begin position="125"/>
        <end position="166"/>
    </location>
</feature>
<accession>A0AAD5UQI6</accession>
<feature type="compositionally biased region" description="Basic and acidic residues" evidence="1">
    <location>
        <begin position="253"/>
        <end position="262"/>
    </location>
</feature>
<reference evidence="2" key="1">
    <citation type="submission" date="2022-07" db="EMBL/GenBank/DDBJ databases">
        <title>Genome Sequence of Physisporinus lineatus.</title>
        <authorList>
            <person name="Buettner E."/>
        </authorList>
    </citation>
    <scope>NUCLEOTIDE SEQUENCE</scope>
    <source>
        <strain evidence="2">VT162</strain>
    </source>
</reference>
<comment type="caution">
    <text evidence="2">The sequence shown here is derived from an EMBL/GenBank/DDBJ whole genome shotgun (WGS) entry which is preliminary data.</text>
</comment>
<proteinExistence type="predicted"/>